<accession>A0A2S2QK66</accession>
<evidence type="ECO:0000256" key="1">
    <source>
        <dbReference type="SAM" id="Phobius"/>
    </source>
</evidence>
<proteinExistence type="predicted"/>
<feature type="transmembrane region" description="Helical" evidence="1">
    <location>
        <begin position="63"/>
        <end position="87"/>
    </location>
</feature>
<protein>
    <submittedName>
        <fullName evidence="2">Uncharacterized protein</fullName>
    </submittedName>
</protein>
<keyword evidence="1" id="KW-0472">Membrane</keyword>
<keyword evidence="1" id="KW-0812">Transmembrane</keyword>
<feature type="transmembrane region" description="Helical" evidence="1">
    <location>
        <begin position="12"/>
        <end position="32"/>
    </location>
</feature>
<gene>
    <name evidence="2" type="ORF">g.154821</name>
</gene>
<name>A0A2S2QK66_9HEMI</name>
<organism evidence="2">
    <name type="scientific">Sipha flava</name>
    <name type="common">yellow sugarcane aphid</name>
    <dbReference type="NCBI Taxonomy" id="143950"/>
    <lineage>
        <taxon>Eukaryota</taxon>
        <taxon>Metazoa</taxon>
        <taxon>Ecdysozoa</taxon>
        <taxon>Arthropoda</taxon>
        <taxon>Hexapoda</taxon>
        <taxon>Insecta</taxon>
        <taxon>Pterygota</taxon>
        <taxon>Neoptera</taxon>
        <taxon>Paraneoptera</taxon>
        <taxon>Hemiptera</taxon>
        <taxon>Sternorrhyncha</taxon>
        <taxon>Aphidomorpha</taxon>
        <taxon>Aphidoidea</taxon>
        <taxon>Aphididae</taxon>
        <taxon>Sipha</taxon>
    </lineage>
</organism>
<keyword evidence="1" id="KW-1133">Transmembrane helix</keyword>
<sequence>MSIKMYKYKPITRFSIIIMMMIIIIIRSLTYIRSFPMRRVSLVFHRHSSPRSRRPVLFISLPVYIITADIVYVWCALRLTIISLLMISRARPRTPIKSSSTEAC</sequence>
<reference evidence="2" key="1">
    <citation type="submission" date="2018-04" db="EMBL/GenBank/DDBJ databases">
        <title>Transcriptome assembly of Sipha flava.</title>
        <authorList>
            <person name="Scully E.D."/>
            <person name="Geib S.M."/>
            <person name="Palmer N.A."/>
            <person name="Koch K."/>
            <person name="Bradshaw J."/>
            <person name="Heng-Moss T."/>
            <person name="Sarath G."/>
        </authorList>
    </citation>
    <scope>NUCLEOTIDE SEQUENCE</scope>
</reference>
<evidence type="ECO:0000313" key="2">
    <source>
        <dbReference type="EMBL" id="MBY78098.1"/>
    </source>
</evidence>
<dbReference type="EMBL" id="GGMS01008895">
    <property type="protein sequence ID" value="MBY78098.1"/>
    <property type="molecule type" value="Transcribed_RNA"/>
</dbReference>
<dbReference type="AlphaFoldDB" id="A0A2S2QK66"/>